<organism evidence="1 2">
    <name type="scientific">Candidatus Faecalibacterium faecipullorum</name>
    <dbReference type="NCBI Taxonomy" id="2838578"/>
    <lineage>
        <taxon>Bacteria</taxon>
        <taxon>Bacillati</taxon>
        <taxon>Bacillota</taxon>
        <taxon>Clostridia</taxon>
        <taxon>Eubacteriales</taxon>
        <taxon>Oscillospiraceae</taxon>
        <taxon>Faecalibacterium</taxon>
    </lineage>
</organism>
<comment type="caution">
    <text evidence="1">The sequence shown here is derived from an EMBL/GenBank/DDBJ whole genome shotgun (WGS) entry which is preliminary data.</text>
</comment>
<dbReference type="PANTHER" id="PTHR38474">
    <property type="entry name" value="SLR0299 PROTEIN"/>
    <property type="match status" value="1"/>
</dbReference>
<protein>
    <submittedName>
        <fullName evidence="1">Chloramphenicol acetyltransferase</fullName>
    </submittedName>
</protein>
<sequence length="226" mass="26243">MAEIIDKNTWPRREAYDFFARMSWPFYALTFPVDVTRLRGWCRREGASFYPAMVYGVTKAMERVDAFHYKDRGGQIVRVKRLVPSFTDLHPGSEQFHIVTLEAGEDLADFCRRAKEKSAAQTAFISSGPWEEDELVYFSCLPWFPLTAATNERDADPADSIPRVTWGRWQEDAGRTTLHLSLELNHRLLDGAHAGMFYRELEGWMKFSYNWSRCIVLYPPILCRAI</sequence>
<dbReference type="InterPro" id="IPR023213">
    <property type="entry name" value="CAT-like_dom_sf"/>
</dbReference>
<dbReference type="SUPFAM" id="SSF52777">
    <property type="entry name" value="CoA-dependent acyltransferases"/>
    <property type="match status" value="1"/>
</dbReference>
<proteinExistence type="predicted"/>
<reference evidence="1" key="2">
    <citation type="submission" date="2021-04" db="EMBL/GenBank/DDBJ databases">
        <authorList>
            <person name="Gilroy R."/>
        </authorList>
    </citation>
    <scope>NUCLEOTIDE SEQUENCE</scope>
    <source>
        <strain evidence="1">ChiHjej9B8-13557</strain>
    </source>
</reference>
<dbReference type="PANTHER" id="PTHR38474:SF1">
    <property type="entry name" value="SLR0299 PROTEIN"/>
    <property type="match status" value="1"/>
</dbReference>
<evidence type="ECO:0000313" key="1">
    <source>
        <dbReference type="EMBL" id="HJB58147.1"/>
    </source>
</evidence>
<dbReference type="Pfam" id="PF00302">
    <property type="entry name" value="CAT"/>
    <property type="match status" value="1"/>
</dbReference>
<name>A0A9D2MCZ6_9FIRM</name>
<dbReference type="SMART" id="SM01059">
    <property type="entry name" value="CAT"/>
    <property type="match status" value="1"/>
</dbReference>
<dbReference type="Proteomes" id="UP000824211">
    <property type="component" value="Unassembled WGS sequence"/>
</dbReference>
<dbReference type="GO" id="GO:0008811">
    <property type="term" value="F:chloramphenicol O-acetyltransferase activity"/>
    <property type="evidence" value="ECO:0007669"/>
    <property type="project" value="InterPro"/>
</dbReference>
<reference evidence="1" key="1">
    <citation type="journal article" date="2021" name="PeerJ">
        <title>Extensive microbial diversity within the chicken gut microbiome revealed by metagenomics and culture.</title>
        <authorList>
            <person name="Gilroy R."/>
            <person name="Ravi A."/>
            <person name="Getino M."/>
            <person name="Pursley I."/>
            <person name="Horton D.L."/>
            <person name="Alikhan N.F."/>
            <person name="Baker D."/>
            <person name="Gharbi K."/>
            <person name="Hall N."/>
            <person name="Watson M."/>
            <person name="Adriaenssens E.M."/>
            <person name="Foster-Nyarko E."/>
            <person name="Jarju S."/>
            <person name="Secka A."/>
            <person name="Antonio M."/>
            <person name="Oren A."/>
            <person name="Chaudhuri R.R."/>
            <person name="La Ragione R."/>
            <person name="Hildebrand F."/>
            <person name="Pallen M.J."/>
        </authorList>
    </citation>
    <scope>NUCLEOTIDE SEQUENCE</scope>
    <source>
        <strain evidence="1">ChiHjej9B8-13557</strain>
    </source>
</reference>
<dbReference type="InterPro" id="IPR001707">
    <property type="entry name" value="Cmp_AcTrfase"/>
</dbReference>
<dbReference type="EMBL" id="DWXX01000010">
    <property type="protein sequence ID" value="HJB58147.1"/>
    <property type="molecule type" value="Genomic_DNA"/>
</dbReference>
<dbReference type="Gene3D" id="3.30.559.10">
    <property type="entry name" value="Chloramphenicol acetyltransferase-like domain"/>
    <property type="match status" value="1"/>
</dbReference>
<accession>A0A9D2MCZ6</accession>
<dbReference type="AlphaFoldDB" id="A0A9D2MCZ6"/>
<gene>
    <name evidence="1" type="ORF">H9771_00565</name>
</gene>
<evidence type="ECO:0000313" key="2">
    <source>
        <dbReference type="Proteomes" id="UP000824211"/>
    </source>
</evidence>